<dbReference type="InterPro" id="IPR045851">
    <property type="entry name" value="AMP-bd_C_sf"/>
</dbReference>
<organism evidence="8 9">
    <name type="scientific">Cajanus cajan</name>
    <name type="common">Pigeon pea</name>
    <name type="synonym">Cajanus indicus</name>
    <dbReference type="NCBI Taxonomy" id="3821"/>
    <lineage>
        <taxon>Eukaryota</taxon>
        <taxon>Viridiplantae</taxon>
        <taxon>Streptophyta</taxon>
        <taxon>Embryophyta</taxon>
        <taxon>Tracheophyta</taxon>
        <taxon>Spermatophyta</taxon>
        <taxon>Magnoliopsida</taxon>
        <taxon>eudicotyledons</taxon>
        <taxon>Gunneridae</taxon>
        <taxon>Pentapetalae</taxon>
        <taxon>rosids</taxon>
        <taxon>fabids</taxon>
        <taxon>Fabales</taxon>
        <taxon>Fabaceae</taxon>
        <taxon>Papilionoideae</taxon>
        <taxon>50 kb inversion clade</taxon>
        <taxon>NPAAA clade</taxon>
        <taxon>indigoferoid/millettioid clade</taxon>
        <taxon>Phaseoleae</taxon>
        <taxon>Cajanus</taxon>
    </lineage>
</organism>
<evidence type="ECO:0000313" key="8">
    <source>
        <dbReference type="EMBL" id="KYP71575.1"/>
    </source>
</evidence>
<dbReference type="Pfam" id="PF00501">
    <property type="entry name" value="AMP-binding"/>
    <property type="match status" value="1"/>
</dbReference>
<evidence type="ECO:0000256" key="2">
    <source>
        <dbReference type="ARBA" id="ARBA00006432"/>
    </source>
</evidence>
<comment type="subcellular location">
    <subcellularLocation>
        <location evidence="1">Cytoplasm</location>
        <location evidence="1">Cytosol</location>
    </subcellularLocation>
</comment>
<evidence type="ECO:0000259" key="6">
    <source>
        <dbReference type="Pfam" id="PF00501"/>
    </source>
</evidence>
<dbReference type="InterPro" id="IPR000873">
    <property type="entry name" value="AMP-dep_synth/lig_dom"/>
</dbReference>
<keyword evidence="4" id="KW-0547">Nucleotide-binding</keyword>
<dbReference type="AlphaFoldDB" id="A0A151TWZ9"/>
<keyword evidence="5" id="KW-0067">ATP-binding</keyword>
<evidence type="ECO:0000256" key="4">
    <source>
        <dbReference type="ARBA" id="ARBA00022741"/>
    </source>
</evidence>
<dbReference type="FunFam" id="3.40.50.12780:FF:000003">
    <property type="entry name" value="Long-chain-fatty-acid--CoA ligase FadD"/>
    <property type="match status" value="1"/>
</dbReference>
<dbReference type="Proteomes" id="UP000075243">
    <property type="component" value="Chromosome 3"/>
</dbReference>
<dbReference type="Pfam" id="PF13193">
    <property type="entry name" value="AMP-binding_C"/>
    <property type="match status" value="1"/>
</dbReference>
<dbReference type="CDD" id="cd12118">
    <property type="entry name" value="ttLC_FACS_AEE21_like"/>
    <property type="match status" value="1"/>
</dbReference>
<evidence type="ECO:0000256" key="1">
    <source>
        <dbReference type="ARBA" id="ARBA00004514"/>
    </source>
</evidence>
<feature type="domain" description="AMP-binding enzyme C-terminal" evidence="7">
    <location>
        <begin position="451"/>
        <end position="528"/>
    </location>
</feature>
<dbReference type="Gene3D" id="3.30.300.30">
    <property type="match status" value="1"/>
</dbReference>
<evidence type="ECO:0000256" key="3">
    <source>
        <dbReference type="ARBA" id="ARBA00022598"/>
    </source>
</evidence>
<evidence type="ECO:0000256" key="5">
    <source>
        <dbReference type="ARBA" id="ARBA00022840"/>
    </source>
</evidence>
<proteinExistence type="inferred from homology"/>
<dbReference type="GO" id="GO:0050218">
    <property type="term" value="F:propionate-CoA ligase activity"/>
    <property type="evidence" value="ECO:0007669"/>
    <property type="project" value="UniProtKB-ARBA"/>
</dbReference>
<dbReference type="GO" id="GO:0005524">
    <property type="term" value="F:ATP binding"/>
    <property type="evidence" value="ECO:0007669"/>
    <property type="project" value="UniProtKB-KW"/>
</dbReference>
<dbReference type="InterPro" id="IPR042099">
    <property type="entry name" value="ANL_N_sf"/>
</dbReference>
<accession>A0A151TWZ9</accession>
<dbReference type="NCBIfam" id="NF006020">
    <property type="entry name" value="PRK08162.1"/>
    <property type="match status" value="1"/>
</dbReference>
<dbReference type="InterPro" id="IPR025110">
    <property type="entry name" value="AMP-bd_C"/>
</dbReference>
<keyword evidence="9" id="KW-1185">Reference proteome</keyword>
<dbReference type="OrthoDB" id="10253115at2759"/>
<gene>
    <name evidence="8" type="ORF">KK1_010840</name>
</gene>
<comment type="similarity">
    <text evidence="2">Belongs to the ATP-dependent AMP-binding enzyme family.</text>
</comment>
<dbReference type="FunFam" id="3.30.300.30:FF:000008">
    <property type="entry name" value="2,3-dihydroxybenzoate-AMP ligase"/>
    <property type="match status" value="1"/>
</dbReference>
<sequence>MNHLTPNPANSTPLTPLTFLERAAVVYGNSNSILYDTVSFAWSQTHQRCLQLASSLSVLGLGRGHVISVLSPNTPPMYELHFAVPMCGAILNNLNLRLDHHTLSVLLRHSESKLVFVHSSSLTLILRALATFPKTIPRPSLVLITDDDIAMSTHPPIIDTYESLLKKGDPGFKWARPNSECDPITLNYTSGTTSSPKGVVHSHRSTFIMALDSLIDWSVPKQPVYLWTLPMFHSNGWTFPWGIAAVGGTNVCTRKINAPTIYRLIETHSVTHMCAAPVVLNMLLMFNKTEPVKKPVHVLTGGSSPPATILTRAEELGFKVSHGYGMTETLGVIVSCAWKREWDKLPAAERARLRARQGVRTVATTEVDVVDQATGVSVKRDGVSSGEIVVRGACVMLGYLKDSEGTKRCIRNNGWLYTGDVGVMHEDGYLEIKDRSKDVIISGGENLSSVEVEAVLYGHPAVNEVAVVARPDEFWGETPCAFVRLKEGLVAPPSEKEVVEFCRERLPHFMVPKTVVFKEALPKTSTGKIQKHVLRMDARAMGSIMAAPPPLASRM</sequence>
<keyword evidence="3 8" id="KW-0436">Ligase</keyword>
<feature type="domain" description="AMP-dependent synthetase/ligase" evidence="6">
    <location>
        <begin position="21"/>
        <end position="400"/>
    </location>
</feature>
<dbReference type="PANTHER" id="PTHR43859">
    <property type="entry name" value="ACYL-ACTIVATING ENZYME"/>
    <property type="match status" value="1"/>
</dbReference>
<dbReference type="STRING" id="3821.A0A151TWZ9"/>
<dbReference type="Gramene" id="C.cajan_10534.t">
    <property type="protein sequence ID" value="C.cajan_10534.t.cds1"/>
    <property type="gene ID" value="C.cajan_10534"/>
</dbReference>
<dbReference type="SUPFAM" id="SSF56801">
    <property type="entry name" value="Acetyl-CoA synthetase-like"/>
    <property type="match status" value="1"/>
</dbReference>
<dbReference type="Gene3D" id="3.40.50.12780">
    <property type="entry name" value="N-terminal domain of ligase-like"/>
    <property type="match status" value="1"/>
</dbReference>
<protein>
    <submittedName>
        <fullName evidence="8">Medium-chain-fatty-acid--CoA ligase</fullName>
    </submittedName>
</protein>
<dbReference type="GO" id="GO:0031956">
    <property type="term" value="F:medium-chain fatty acid-CoA ligase activity"/>
    <property type="evidence" value="ECO:0007669"/>
    <property type="project" value="UniProtKB-ARBA"/>
</dbReference>
<evidence type="ECO:0000259" key="7">
    <source>
        <dbReference type="Pfam" id="PF13193"/>
    </source>
</evidence>
<evidence type="ECO:0000313" key="9">
    <source>
        <dbReference type="Proteomes" id="UP000075243"/>
    </source>
</evidence>
<dbReference type="OMA" id="FHAINKY"/>
<dbReference type="GO" id="GO:0043759">
    <property type="term" value="F:2-methylbutanoate-CoA ligase activity"/>
    <property type="evidence" value="ECO:0007669"/>
    <property type="project" value="UniProtKB-ARBA"/>
</dbReference>
<name>A0A151TWZ9_CAJCA</name>
<dbReference type="InterPro" id="IPR020845">
    <property type="entry name" value="AMP-binding_CS"/>
</dbReference>
<dbReference type="PROSITE" id="PS00455">
    <property type="entry name" value="AMP_BINDING"/>
    <property type="match status" value="1"/>
</dbReference>
<dbReference type="GO" id="GO:0005829">
    <property type="term" value="C:cytosol"/>
    <property type="evidence" value="ECO:0007669"/>
    <property type="project" value="UniProtKB-SubCell"/>
</dbReference>
<reference evidence="8 9" key="1">
    <citation type="journal article" date="2012" name="Nat. Biotechnol.">
        <title>Draft genome sequence of pigeonpea (Cajanus cajan), an orphan legume crop of resource-poor farmers.</title>
        <authorList>
            <person name="Varshney R.K."/>
            <person name="Chen W."/>
            <person name="Li Y."/>
            <person name="Bharti A.K."/>
            <person name="Saxena R.K."/>
            <person name="Schlueter J.A."/>
            <person name="Donoghue M.T."/>
            <person name="Azam S."/>
            <person name="Fan G."/>
            <person name="Whaley A.M."/>
            <person name="Farmer A.D."/>
            <person name="Sheridan J."/>
            <person name="Iwata A."/>
            <person name="Tuteja R."/>
            <person name="Penmetsa R.V."/>
            <person name="Wu W."/>
            <person name="Upadhyaya H.D."/>
            <person name="Yang S.P."/>
            <person name="Shah T."/>
            <person name="Saxena K.B."/>
            <person name="Michael T."/>
            <person name="McCombie W.R."/>
            <person name="Yang B."/>
            <person name="Zhang G."/>
            <person name="Yang H."/>
            <person name="Wang J."/>
            <person name="Spillane C."/>
            <person name="Cook D.R."/>
            <person name="May G.D."/>
            <person name="Xu X."/>
            <person name="Jackson S.A."/>
        </authorList>
    </citation>
    <scope>NUCLEOTIDE SEQUENCE [LARGE SCALE GENOMIC DNA]</scope>
    <source>
        <strain evidence="9">cv. Asha</strain>
    </source>
</reference>
<dbReference type="PANTHER" id="PTHR43859:SF50">
    <property type="entry name" value="LONG-CHAIN ACYL-COA SYNTHETASE"/>
    <property type="match status" value="1"/>
</dbReference>
<dbReference type="EMBL" id="CM003605">
    <property type="protein sequence ID" value="KYP71575.1"/>
    <property type="molecule type" value="Genomic_DNA"/>
</dbReference>